<dbReference type="OrthoDB" id="9775513at2"/>
<keyword evidence="13" id="KW-1185">Reference proteome</keyword>
<dbReference type="EMBL" id="CP028519">
    <property type="protein sequence ID" value="AVY93438.1"/>
    <property type="molecule type" value="Genomic_DNA"/>
</dbReference>
<dbReference type="InterPro" id="IPR058982">
    <property type="entry name" value="Beta-barrel_AprE"/>
</dbReference>
<dbReference type="GO" id="GO:0005886">
    <property type="term" value="C:plasma membrane"/>
    <property type="evidence" value="ECO:0007669"/>
    <property type="project" value="UniProtKB-SubCell"/>
</dbReference>
<dbReference type="AlphaFoldDB" id="A0A2S0P7S4"/>
<evidence type="ECO:0000256" key="4">
    <source>
        <dbReference type="ARBA" id="ARBA00022475"/>
    </source>
</evidence>
<evidence type="ECO:0000256" key="1">
    <source>
        <dbReference type="ARBA" id="ARBA00004377"/>
    </source>
</evidence>
<evidence type="ECO:0000256" key="7">
    <source>
        <dbReference type="ARBA" id="ARBA00022989"/>
    </source>
</evidence>
<dbReference type="KEGG" id="maer:DAI18_04800"/>
<evidence type="ECO:0000256" key="3">
    <source>
        <dbReference type="ARBA" id="ARBA00022448"/>
    </source>
</evidence>
<dbReference type="GO" id="GO:0009306">
    <property type="term" value="P:protein secretion"/>
    <property type="evidence" value="ECO:0007669"/>
    <property type="project" value="InterPro"/>
</dbReference>
<dbReference type="InterPro" id="IPR006144">
    <property type="entry name" value="Secretion_HlyD_CS"/>
</dbReference>
<feature type="domain" description="AprE-like beta-barrel" evidence="11">
    <location>
        <begin position="365"/>
        <end position="454"/>
    </location>
</feature>
<feature type="domain" description="CyaD-like alpha-helical hairpin" evidence="10">
    <location>
        <begin position="132"/>
        <end position="326"/>
    </location>
</feature>
<dbReference type="PRINTS" id="PR01490">
    <property type="entry name" value="RTXTOXIND"/>
</dbReference>
<evidence type="ECO:0000256" key="5">
    <source>
        <dbReference type="ARBA" id="ARBA00022519"/>
    </source>
</evidence>
<keyword evidence="8 9" id="KW-0472">Membrane</keyword>
<evidence type="ECO:0000259" key="11">
    <source>
        <dbReference type="Pfam" id="PF26002"/>
    </source>
</evidence>
<dbReference type="InterPro" id="IPR050739">
    <property type="entry name" value="MFP"/>
</dbReference>
<dbReference type="PANTHER" id="PTHR30386:SF27">
    <property type="entry name" value="MEMBRANE FUSION PROTEIN (MFP) FAMILY PROTEIN"/>
    <property type="match status" value="1"/>
</dbReference>
<evidence type="ECO:0000313" key="13">
    <source>
        <dbReference type="Proteomes" id="UP000244173"/>
    </source>
</evidence>
<comment type="subcellular location">
    <subcellularLocation>
        <location evidence="1 9">Cell inner membrane</location>
        <topology evidence="1 9">Single-pass membrane protein</topology>
    </subcellularLocation>
</comment>
<dbReference type="PANTHER" id="PTHR30386">
    <property type="entry name" value="MEMBRANE FUSION SUBUNIT OF EMRAB-TOLC MULTIDRUG EFFLUX PUMP"/>
    <property type="match status" value="1"/>
</dbReference>
<evidence type="ECO:0000256" key="2">
    <source>
        <dbReference type="ARBA" id="ARBA00009477"/>
    </source>
</evidence>
<gene>
    <name evidence="12" type="ORF">DAI18_04800</name>
</gene>
<dbReference type="NCBIfam" id="TIGR01843">
    <property type="entry name" value="type_I_hlyD"/>
    <property type="match status" value="1"/>
</dbReference>
<dbReference type="PROSITE" id="PS00543">
    <property type="entry name" value="HLYD_FAMILY"/>
    <property type="match status" value="1"/>
</dbReference>
<dbReference type="Gene3D" id="2.40.30.170">
    <property type="match status" value="1"/>
</dbReference>
<dbReference type="InterPro" id="IPR010129">
    <property type="entry name" value="T1SS_HlyD"/>
</dbReference>
<reference evidence="12 13" key="1">
    <citation type="submission" date="2018-04" db="EMBL/GenBank/DDBJ databases">
        <title>Denitrifier Microvirgula.</title>
        <authorList>
            <person name="Anderson E."/>
            <person name="Jang J."/>
            <person name="Ishii S."/>
        </authorList>
    </citation>
    <scope>NUCLEOTIDE SEQUENCE [LARGE SCALE GENOMIC DNA]</scope>
    <source>
        <strain evidence="12 13">BE2.4</strain>
    </source>
</reference>
<feature type="transmembrane region" description="Helical" evidence="9">
    <location>
        <begin position="63"/>
        <end position="81"/>
    </location>
</feature>
<evidence type="ECO:0000259" key="10">
    <source>
        <dbReference type="Pfam" id="PF25988"/>
    </source>
</evidence>
<dbReference type="STRING" id="1122240.GCA_000620105_00701"/>
<evidence type="ECO:0000256" key="8">
    <source>
        <dbReference type="ARBA" id="ARBA00023136"/>
    </source>
</evidence>
<keyword evidence="5 9" id="KW-0997">Cell inner membrane</keyword>
<evidence type="ECO:0000313" key="12">
    <source>
        <dbReference type="EMBL" id="AVY93438.1"/>
    </source>
</evidence>
<organism evidence="12 13">
    <name type="scientific">Microvirgula aerodenitrificans</name>
    <dbReference type="NCBI Taxonomy" id="57480"/>
    <lineage>
        <taxon>Bacteria</taxon>
        <taxon>Pseudomonadati</taxon>
        <taxon>Pseudomonadota</taxon>
        <taxon>Betaproteobacteria</taxon>
        <taxon>Neisseriales</taxon>
        <taxon>Aquaspirillaceae</taxon>
        <taxon>Microvirgula</taxon>
    </lineage>
</organism>
<keyword evidence="7 9" id="KW-1133">Transmembrane helix</keyword>
<keyword evidence="6 9" id="KW-0812">Transmembrane</keyword>
<keyword evidence="3 9" id="KW-0813">Transport</keyword>
<comment type="similarity">
    <text evidence="2 9">Belongs to the membrane fusion protein (MFP) (TC 8.A.1) family.</text>
</comment>
<evidence type="ECO:0000256" key="6">
    <source>
        <dbReference type="ARBA" id="ARBA00022692"/>
    </source>
</evidence>
<keyword evidence="4 9" id="KW-1003">Cell membrane</keyword>
<proteinExistence type="inferred from homology"/>
<name>A0A2S0P7S4_9NEIS</name>
<dbReference type="RefSeq" id="WP_036385129.1">
    <property type="nucleotide sequence ID" value="NZ_CP028519.1"/>
</dbReference>
<evidence type="ECO:0000256" key="9">
    <source>
        <dbReference type="RuleBase" id="RU365093"/>
    </source>
</evidence>
<dbReference type="InterPro" id="IPR059040">
    <property type="entry name" value="HH_CyaD-like"/>
</dbReference>
<dbReference type="Proteomes" id="UP000244173">
    <property type="component" value="Chromosome"/>
</dbReference>
<protein>
    <recommendedName>
        <fullName evidence="9">Membrane fusion protein (MFP) family protein</fullName>
    </recommendedName>
</protein>
<dbReference type="Pfam" id="PF26002">
    <property type="entry name" value="Beta-barrel_AprE"/>
    <property type="match status" value="1"/>
</dbReference>
<dbReference type="Pfam" id="PF25988">
    <property type="entry name" value="HH_CyaD"/>
    <property type="match status" value="1"/>
</dbReference>
<sequence>MRGRIRVGLQAALLVLRQHADVWRLTWRQRKLLDPPRRLAQEREFLPAALALQDTPVSPLPRLAMWLLIGFLLIALLWSCIGQVDVVAVAGGKVIPNGHTKTIQSMEAAVVRQIRVADGQRVRAGEVLIALDTTGVHADRDRIRGELAVVSAQLARSQAMLAGLGLGRLPAMARPAGVDDALWSEAIRLAQGQFDEFVARRRRIEAEVARREAELKASQALVHKLELTLPFARQREASYKDLAERQFVSRHGYMEREQARIELEADLAAQRSRQQETTEALGEARARLVELDTETRRIQLQGINDSLQKTAALEQDRIKADMRTRWMTLTAPVDGTVQQLAVHTVGGVVTPAQPLMLVVPRDGALEVEAFVANKDVGFVHAGQLAEIKVETFQFTRYGTIPATVVSVSHDAINDERRGLVYAARIRLHRTSIRVDGREVGLAPGMAVSAEIRTGTRRVIDFFLSPLQQYRDESLQER</sequence>
<accession>A0A2S0P7S4</accession>